<comment type="similarity">
    <text evidence="4">Belongs to the eIF-3 subunit H family.</text>
</comment>
<reference evidence="6" key="2">
    <citation type="submission" date="2017-05" db="UniProtKB">
        <authorList>
            <consortium name="EnsemblMetazoa"/>
        </authorList>
    </citation>
    <scope>IDENTIFICATION</scope>
</reference>
<sequence>MASTEDLPKGAIGDVARVQVDGVVALKIIKHCQEEGIGTELVKGFLVGLVVGDTLEVTNSFPLPKAIITSKNQSSQYQRDMLSNLRKVNADYHQVGWYQSTYLGPHFSQVFLESHFQYQLEIEESVVLIYDPLKTTLGNLSLRGFRLTREMLDLLKNNDVFTPESLQAAGLKHGDMFEELPVVLRQSNLVNGLLHSLAPDDPPYDLLHLSATQHLESHMYLLIDSLESLQQETYKMLGYERNYTKQQQMKQQFLLKRKEENARRAKEGEELLPEDDKSIEKELNVKPTHAPPRQQALLTAEQVESQCEEIIDVSGQAFSKLYLSQMLNQQ</sequence>
<dbReference type="Pfam" id="PF19445">
    <property type="entry name" value="eIF3h_C"/>
    <property type="match status" value="1"/>
</dbReference>
<evidence type="ECO:0000256" key="2">
    <source>
        <dbReference type="ARBA" id="ARBA00022540"/>
    </source>
</evidence>
<dbReference type="PANTHER" id="PTHR10410">
    <property type="entry name" value="EUKARYOTIC TRANSLATION INITIATION FACTOR 3 -RELATED"/>
    <property type="match status" value="1"/>
</dbReference>
<dbReference type="SMART" id="SM00232">
    <property type="entry name" value="JAB_MPN"/>
    <property type="match status" value="1"/>
</dbReference>
<dbReference type="eggNOG" id="KOG1560">
    <property type="taxonomic scope" value="Eukaryota"/>
</dbReference>
<evidence type="ECO:0000313" key="6">
    <source>
        <dbReference type="EnsemblMetazoa" id="Aqu2.1.41366_001"/>
    </source>
</evidence>
<dbReference type="InterPro" id="IPR000555">
    <property type="entry name" value="JAMM/MPN+_dom"/>
</dbReference>
<dbReference type="PROSITE" id="PS50249">
    <property type="entry name" value="MPN"/>
    <property type="match status" value="1"/>
</dbReference>
<dbReference type="Gene3D" id="3.40.140.10">
    <property type="entry name" value="Cytidine Deaminase, domain 2"/>
    <property type="match status" value="1"/>
</dbReference>
<dbReference type="GO" id="GO:0001732">
    <property type="term" value="P:formation of cytoplasmic translation initiation complex"/>
    <property type="evidence" value="ECO:0007669"/>
    <property type="project" value="UniProtKB-UniRule"/>
</dbReference>
<dbReference type="GO" id="GO:0005852">
    <property type="term" value="C:eukaryotic translation initiation factor 3 complex"/>
    <property type="evidence" value="ECO:0007669"/>
    <property type="project" value="UniProtKB-UniRule"/>
</dbReference>
<dbReference type="InterPro" id="IPR037518">
    <property type="entry name" value="MPN"/>
</dbReference>
<proteinExistence type="inferred from homology"/>
<dbReference type="GO" id="GO:0003743">
    <property type="term" value="F:translation initiation factor activity"/>
    <property type="evidence" value="ECO:0007669"/>
    <property type="project" value="UniProtKB-UniRule"/>
</dbReference>
<evidence type="ECO:0000313" key="7">
    <source>
        <dbReference type="Proteomes" id="UP000007879"/>
    </source>
</evidence>
<dbReference type="AlphaFoldDB" id="A0A1X7VLV7"/>
<dbReference type="InterPro" id="IPR027524">
    <property type="entry name" value="eIF3h"/>
</dbReference>
<dbReference type="OMA" id="WYQSTYF"/>
<dbReference type="FunCoup" id="A0A1X7VLV7">
    <property type="interactions" value="987"/>
</dbReference>
<comment type="subunit">
    <text evidence="4">Component of the eukaryotic translation initiation factor 3 (eIF-3) complex.</text>
</comment>
<keyword evidence="2 4" id="KW-0396">Initiation factor</keyword>
<dbReference type="GO" id="GO:0008237">
    <property type="term" value="F:metallopeptidase activity"/>
    <property type="evidence" value="ECO:0007669"/>
    <property type="project" value="InterPro"/>
</dbReference>
<comment type="function">
    <text evidence="4">Component of the eukaryotic translation initiation factor 3 (eIF-3) complex, which is involved in protein synthesis of a specialized repertoire of mRNAs and, together with other initiation factors, stimulates binding of mRNA and methionyl-tRNAi to the 40S ribosome. The eIF-3 complex specifically targets and initiates translation of a subset of mRNAs involved in cell proliferation.</text>
</comment>
<comment type="subcellular location">
    <subcellularLocation>
        <location evidence="4">Cytoplasm</location>
    </subcellularLocation>
</comment>
<gene>
    <name evidence="6" type="primary">100638119</name>
</gene>
<name>A0A1X7VLV7_AMPQE</name>
<protein>
    <recommendedName>
        <fullName evidence="4">Eukaryotic translation initiation factor 3 subunit H</fullName>
        <shortName evidence="4">eIF3h</shortName>
    </recommendedName>
</protein>
<dbReference type="Pfam" id="PF01398">
    <property type="entry name" value="JAB"/>
    <property type="match status" value="1"/>
</dbReference>
<keyword evidence="1 4" id="KW-0963">Cytoplasm</keyword>
<dbReference type="KEGG" id="aqu:100638119"/>
<dbReference type="OrthoDB" id="10265695at2759"/>
<dbReference type="GO" id="GO:0033290">
    <property type="term" value="C:eukaryotic 48S preinitiation complex"/>
    <property type="evidence" value="ECO:0007669"/>
    <property type="project" value="UniProtKB-UniRule"/>
</dbReference>
<dbReference type="InterPro" id="IPR045810">
    <property type="entry name" value="eIF3h_C"/>
</dbReference>
<dbReference type="EnsemblMetazoa" id="XM_003383466.3">
    <property type="protein sequence ID" value="XP_003383514.1"/>
    <property type="gene ID" value="LOC100638119"/>
</dbReference>
<accession>A0A1X7VLV7</accession>
<dbReference type="InterPro" id="IPR050242">
    <property type="entry name" value="JAMM_MPN+_peptidase_M67A"/>
</dbReference>
<evidence type="ECO:0000259" key="5">
    <source>
        <dbReference type="PROSITE" id="PS50249"/>
    </source>
</evidence>
<dbReference type="InParanoid" id="A0A1X7VLV7"/>
<dbReference type="EnsemblMetazoa" id="Aqu2.1.41366_001">
    <property type="protein sequence ID" value="Aqu2.1.41366_001"/>
    <property type="gene ID" value="Aqu2.1.41366"/>
</dbReference>
<keyword evidence="7" id="KW-1185">Reference proteome</keyword>
<dbReference type="HAMAP" id="MF_03007">
    <property type="entry name" value="eIF3h"/>
    <property type="match status" value="1"/>
</dbReference>
<evidence type="ECO:0000256" key="4">
    <source>
        <dbReference type="HAMAP-Rule" id="MF_03007"/>
    </source>
</evidence>
<dbReference type="CDD" id="cd08065">
    <property type="entry name" value="MPN_eIF3h"/>
    <property type="match status" value="1"/>
</dbReference>
<organism evidence="6">
    <name type="scientific">Amphimedon queenslandica</name>
    <name type="common">Sponge</name>
    <dbReference type="NCBI Taxonomy" id="400682"/>
    <lineage>
        <taxon>Eukaryota</taxon>
        <taxon>Metazoa</taxon>
        <taxon>Porifera</taxon>
        <taxon>Demospongiae</taxon>
        <taxon>Heteroscleromorpha</taxon>
        <taxon>Haplosclerida</taxon>
        <taxon>Niphatidae</taxon>
        <taxon>Amphimedon</taxon>
    </lineage>
</organism>
<keyword evidence="3 4" id="KW-0648">Protein biosynthesis</keyword>
<evidence type="ECO:0000256" key="3">
    <source>
        <dbReference type="ARBA" id="ARBA00022917"/>
    </source>
</evidence>
<feature type="domain" description="MPN" evidence="5">
    <location>
        <begin position="18"/>
        <end position="151"/>
    </location>
</feature>
<evidence type="ECO:0000256" key="1">
    <source>
        <dbReference type="ARBA" id="ARBA00022490"/>
    </source>
</evidence>
<dbReference type="STRING" id="400682.A0A1X7VLV7"/>
<dbReference type="GO" id="GO:0016282">
    <property type="term" value="C:eukaryotic 43S preinitiation complex"/>
    <property type="evidence" value="ECO:0007669"/>
    <property type="project" value="UniProtKB-UniRule"/>
</dbReference>
<reference evidence="7" key="1">
    <citation type="journal article" date="2010" name="Nature">
        <title>The Amphimedon queenslandica genome and the evolution of animal complexity.</title>
        <authorList>
            <person name="Srivastava M."/>
            <person name="Simakov O."/>
            <person name="Chapman J."/>
            <person name="Fahey B."/>
            <person name="Gauthier M.E."/>
            <person name="Mitros T."/>
            <person name="Richards G.S."/>
            <person name="Conaco C."/>
            <person name="Dacre M."/>
            <person name="Hellsten U."/>
            <person name="Larroux C."/>
            <person name="Putnam N.H."/>
            <person name="Stanke M."/>
            <person name="Adamska M."/>
            <person name="Darling A."/>
            <person name="Degnan S.M."/>
            <person name="Oakley T.H."/>
            <person name="Plachetzki D.C."/>
            <person name="Zhai Y."/>
            <person name="Adamski M."/>
            <person name="Calcino A."/>
            <person name="Cummins S.F."/>
            <person name="Goodstein D.M."/>
            <person name="Harris C."/>
            <person name="Jackson D.J."/>
            <person name="Leys S.P."/>
            <person name="Shu S."/>
            <person name="Woodcroft B.J."/>
            <person name="Vervoort M."/>
            <person name="Kosik K.S."/>
            <person name="Manning G."/>
            <person name="Degnan B.M."/>
            <person name="Rokhsar D.S."/>
        </authorList>
    </citation>
    <scope>NUCLEOTIDE SEQUENCE [LARGE SCALE GENOMIC DNA]</scope>
</reference>
<dbReference type="Proteomes" id="UP000007879">
    <property type="component" value="Unassembled WGS sequence"/>
</dbReference>